<reference evidence="1" key="1">
    <citation type="submission" date="2023-10" db="EMBL/GenBank/DDBJ databases">
        <authorList>
            <person name="Rodriguez Cubillos JULIANA M."/>
            <person name="De Vega J."/>
        </authorList>
    </citation>
    <scope>NUCLEOTIDE SEQUENCE</scope>
</reference>
<accession>A0ACB0M904</accession>
<sequence length="422" mass="46940">MSSTLLILVIGICTGFVVGAGLTFSIFVCFFMFGKKRVDVEVEKSGPMRTEVVTLHVKGSDSSSASLSDSNMAFESPRTSEWSNTSLWLEGLRKKNAACGIPKYSYKDIEKATSNFTTIIGHGAFGPVYKAIMPTGETVAVKVLGTNSRQGEQEFLTEVLLLGRLHHKNIVGLVGYVAERGRHMLLYNYMSNGSLASHLYGDNHEPLSWDSRLSIALDVARVLEYLHYGADPPIVHRDIKSFNILLDQFMKAKVTDFGLSRPEMTKPRLSNVRGTFGYLDPEYMCTRTFTTKSDVYSFGVLLFELITGRNPQQGLMEYVKLAAMESEGKIGWEEIVDPVLNGKYDVHKLNVMASLAFKCVNEISKIRPSMRDIVQALSQLSKKPNINSIRAPPSTLSKSPSALYEVSLEVKQSADLRRLHSR</sequence>
<proteinExistence type="predicted"/>
<name>A0ACB0M904_TRIPR</name>
<evidence type="ECO:0000313" key="2">
    <source>
        <dbReference type="Proteomes" id="UP001177021"/>
    </source>
</evidence>
<keyword evidence="2" id="KW-1185">Reference proteome</keyword>
<protein>
    <submittedName>
        <fullName evidence="1">Uncharacterized protein</fullName>
    </submittedName>
</protein>
<dbReference type="EMBL" id="CASHSV030000823">
    <property type="protein sequence ID" value="CAJ2678352.1"/>
    <property type="molecule type" value="Genomic_DNA"/>
</dbReference>
<organism evidence="1 2">
    <name type="scientific">Trifolium pratense</name>
    <name type="common">Red clover</name>
    <dbReference type="NCBI Taxonomy" id="57577"/>
    <lineage>
        <taxon>Eukaryota</taxon>
        <taxon>Viridiplantae</taxon>
        <taxon>Streptophyta</taxon>
        <taxon>Embryophyta</taxon>
        <taxon>Tracheophyta</taxon>
        <taxon>Spermatophyta</taxon>
        <taxon>Magnoliopsida</taxon>
        <taxon>eudicotyledons</taxon>
        <taxon>Gunneridae</taxon>
        <taxon>Pentapetalae</taxon>
        <taxon>rosids</taxon>
        <taxon>fabids</taxon>
        <taxon>Fabales</taxon>
        <taxon>Fabaceae</taxon>
        <taxon>Papilionoideae</taxon>
        <taxon>50 kb inversion clade</taxon>
        <taxon>NPAAA clade</taxon>
        <taxon>Hologalegina</taxon>
        <taxon>IRL clade</taxon>
        <taxon>Trifolieae</taxon>
        <taxon>Trifolium</taxon>
    </lineage>
</organism>
<dbReference type="Proteomes" id="UP001177021">
    <property type="component" value="Unassembled WGS sequence"/>
</dbReference>
<evidence type="ECO:0000313" key="1">
    <source>
        <dbReference type="EMBL" id="CAJ2678352.1"/>
    </source>
</evidence>
<comment type="caution">
    <text evidence="1">The sequence shown here is derived from an EMBL/GenBank/DDBJ whole genome shotgun (WGS) entry which is preliminary data.</text>
</comment>
<gene>
    <name evidence="1" type="ORF">MILVUS5_LOCUS40652</name>
</gene>